<reference evidence="2" key="2">
    <citation type="submission" date="2020-11" db="EMBL/GenBank/DDBJ databases">
        <authorList>
            <person name="McCartney M.A."/>
            <person name="Auch B."/>
            <person name="Kono T."/>
            <person name="Mallez S."/>
            <person name="Becker A."/>
            <person name="Gohl D.M."/>
            <person name="Silverstein K.A.T."/>
            <person name="Koren S."/>
            <person name="Bechman K.B."/>
            <person name="Herman A."/>
            <person name="Abrahante J.E."/>
            <person name="Garbe J."/>
        </authorList>
    </citation>
    <scope>NUCLEOTIDE SEQUENCE</scope>
    <source>
        <strain evidence="2">Duluth1</strain>
        <tissue evidence="2">Whole animal</tissue>
    </source>
</reference>
<evidence type="ECO:0000313" key="3">
    <source>
        <dbReference type="Proteomes" id="UP000828390"/>
    </source>
</evidence>
<proteinExistence type="predicted"/>
<dbReference type="Proteomes" id="UP000828390">
    <property type="component" value="Unassembled WGS sequence"/>
</dbReference>
<dbReference type="AlphaFoldDB" id="A0A9D4LZP7"/>
<protein>
    <submittedName>
        <fullName evidence="2">Uncharacterized protein</fullName>
    </submittedName>
</protein>
<keyword evidence="1" id="KW-0812">Transmembrane</keyword>
<evidence type="ECO:0000256" key="1">
    <source>
        <dbReference type="SAM" id="Phobius"/>
    </source>
</evidence>
<keyword evidence="1" id="KW-1133">Transmembrane helix</keyword>
<feature type="transmembrane region" description="Helical" evidence="1">
    <location>
        <begin position="149"/>
        <end position="172"/>
    </location>
</feature>
<accession>A0A9D4LZP7</accession>
<comment type="caution">
    <text evidence="2">The sequence shown here is derived from an EMBL/GenBank/DDBJ whole genome shotgun (WGS) entry which is preliminary data.</text>
</comment>
<keyword evidence="3" id="KW-1185">Reference proteome</keyword>
<name>A0A9D4LZP7_DREPO</name>
<reference evidence="2" key="1">
    <citation type="journal article" date="2019" name="bioRxiv">
        <title>The Genome of the Zebra Mussel, Dreissena polymorpha: A Resource for Invasive Species Research.</title>
        <authorList>
            <person name="McCartney M.A."/>
            <person name="Auch B."/>
            <person name="Kono T."/>
            <person name="Mallez S."/>
            <person name="Zhang Y."/>
            <person name="Obille A."/>
            <person name="Becker A."/>
            <person name="Abrahante J.E."/>
            <person name="Garbe J."/>
            <person name="Badalamenti J.P."/>
            <person name="Herman A."/>
            <person name="Mangelson H."/>
            <person name="Liachko I."/>
            <person name="Sullivan S."/>
            <person name="Sone E.D."/>
            <person name="Koren S."/>
            <person name="Silverstein K.A.T."/>
            <person name="Beckman K.B."/>
            <person name="Gohl D.M."/>
        </authorList>
    </citation>
    <scope>NUCLEOTIDE SEQUENCE</scope>
    <source>
        <strain evidence="2">Duluth1</strain>
        <tissue evidence="2">Whole animal</tissue>
    </source>
</reference>
<sequence>MQSLSKRVDIAVVMLSMNVICHGSFHLICSRLIDKSESINILIETEGEDFTCKYRDGASNTTYGIGECIYSVSTCFPPNEPVSGLTFDYSATLTSGILTVLNVNKAIHGTICCYKTYNVLINASLEFTDDCTIPNNGTSSVDNTSESKLAIILGPILGGASVLIPIVIACMCCRRKYETDYQANTMITMEDLDR</sequence>
<dbReference type="EMBL" id="JAIWYP010000002">
    <property type="protein sequence ID" value="KAH3866607.1"/>
    <property type="molecule type" value="Genomic_DNA"/>
</dbReference>
<keyword evidence="1" id="KW-0472">Membrane</keyword>
<gene>
    <name evidence="2" type="ORF">DPMN_029704</name>
</gene>
<organism evidence="2 3">
    <name type="scientific">Dreissena polymorpha</name>
    <name type="common">Zebra mussel</name>
    <name type="synonym">Mytilus polymorpha</name>
    <dbReference type="NCBI Taxonomy" id="45954"/>
    <lineage>
        <taxon>Eukaryota</taxon>
        <taxon>Metazoa</taxon>
        <taxon>Spiralia</taxon>
        <taxon>Lophotrochozoa</taxon>
        <taxon>Mollusca</taxon>
        <taxon>Bivalvia</taxon>
        <taxon>Autobranchia</taxon>
        <taxon>Heteroconchia</taxon>
        <taxon>Euheterodonta</taxon>
        <taxon>Imparidentia</taxon>
        <taxon>Neoheterodontei</taxon>
        <taxon>Myida</taxon>
        <taxon>Dreissenoidea</taxon>
        <taxon>Dreissenidae</taxon>
        <taxon>Dreissena</taxon>
    </lineage>
</organism>
<evidence type="ECO:0000313" key="2">
    <source>
        <dbReference type="EMBL" id="KAH3866607.1"/>
    </source>
</evidence>